<dbReference type="InterPro" id="IPR002035">
    <property type="entry name" value="VWF_A"/>
</dbReference>
<dbReference type="Pfam" id="PF00092">
    <property type="entry name" value="VWA"/>
    <property type="match status" value="1"/>
</dbReference>
<dbReference type="STRING" id="400682.A0A1X7SYB6"/>
<evidence type="ECO:0000313" key="3">
    <source>
        <dbReference type="EnsemblMetazoa" id="Aqu2.1.07157_001"/>
    </source>
</evidence>
<dbReference type="PANTHER" id="PTHR24020">
    <property type="entry name" value="COLLAGEN ALPHA"/>
    <property type="match status" value="1"/>
</dbReference>
<proteinExistence type="predicted"/>
<name>A0A1X7SYB6_AMPQE</name>
<evidence type="ECO:0000256" key="1">
    <source>
        <dbReference type="SAM" id="Phobius"/>
    </source>
</evidence>
<dbReference type="SUPFAM" id="SSF53300">
    <property type="entry name" value="vWA-like"/>
    <property type="match status" value="1"/>
</dbReference>
<feature type="transmembrane region" description="Helical" evidence="1">
    <location>
        <begin position="400"/>
        <end position="428"/>
    </location>
</feature>
<dbReference type="InterPro" id="IPR036465">
    <property type="entry name" value="vWFA_dom_sf"/>
</dbReference>
<keyword evidence="1" id="KW-0812">Transmembrane</keyword>
<evidence type="ECO:0000259" key="2">
    <source>
        <dbReference type="PROSITE" id="PS50234"/>
    </source>
</evidence>
<dbReference type="PANTHER" id="PTHR24020:SF20">
    <property type="entry name" value="PH DOMAIN-CONTAINING PROTEIN"/>
    <property type="match status" value="1"/>
</dbReference>
<dbReference type="InParanoid" id="A0A1X7SYB6"/>
<keyword evidence="1" id="KW-1133">Transmembrane helix</keyword>
<dbReference type="EnsemblMetazoa" id="Aqu2.1.07157_001">
    <property type="protein sequence ID" value="Aqu2.1.07157_001"/>
    <property type="gene ID" value="Aqu2.1.07157"/>
</dbReference>
<accession>A0A1X7SYB6</accession>
<sequence length="517" mass="56388">FCDDILVSPSCQNLLCLSNEVFVWSDFFNKLAILQVPNTFLLCSGSQILKYIRAIPSCAKNGLIQALNDSTDCNAAGLDVVLVLDSSGSIGLDNFERLKTFIIQILSSFTIGPDDTRVGVIRFSTDASIVIPLGSSGFFSELSSRINSISYDGGSTYTDKALLRLLSAFNTARTDEGVPSVAIVFTDGVSNSPSLTRTNARAVHNAGIYTYAFGIGSNIDSEELNYIASGSDYVLNINSFSSSDFETALRPLRTRACMTTSSLSIGNLITGYVGLKAFRLIKFSFPWRLGMTVKLAISAGDFIIRGSFCVPNPTELTQDFVVTSDGSDIDYFVSPELFESSTTVIDDSQQRRKRQAPTNVTDSNLYLSIIGVGNNNRFSLNTTYGDTTDAVSAAGGIIALIIYIILVILYLMIQIAVFITTTAFAYCYGSGEDKKELLHSLFKYMHYFKKDPLDTGFPMESKICEDPEEEKLVKSNDVSETEVKAQFKLCGLGSIILQMLFLSLTITVFVAIIAVSK</sequence>
<dbReference type="PRINTS" id="PR00453">
    <property type="entry name" value="VWFADOMAIN"/>
</dbReference>
<dbReference type="AlphaFoldDB" id="A0A1X7SYB6"/>
<keyword evidence="1" id="KW-0472">Membrane</keyword>
<dbReference type="InterPro" id="IPR050525">
    <property type="entry name" value="ECM_Assembly_Org"/>
</dbReference>
<dbReference type="PROSITE" id="PS50234">
    <property type="entry name" value="VWFA"/>
    <property type="match status" value="1"/>
</dbReference>
<dbReference type="Gene3D" id="3.40.50.410">
    <property type="entry name" value="von Willebrand factor, type A domain"/>
    <property type="match status" value="1"/>
</dbReference>
<protein>
    <recommendedName>
        <fullName evidence="2">VWFA domain-containing protein</fullName>
    </recommendedName>
</protein>
<reference evidence="3" key="1">
    <citation type="submission" date="2017-05" db="UniProtKB">
        <authorList>
            <consortium name="EnsemblMetazoa"/>
        </authorList>
    </citation>
    <scope>IDENTIFICATION</scope>
</reference>
<feature type="transmembrane region" description="Helical" evidence="1">
    <location>
        <begin position="489"/>
        <end position="515"/>
    </location>
</feature>
<dbReference type="OrthoDB" id="6132182at2759"/>
<dbReference type="CDD" id="cd01450">
    <property type="entry name" value="vWFA_subfamily_ECM"/>
    <property type="match status" value="1"/>
</dbReference>
<dbReference type="SMART" id="SM00327">
    <property type="entry name" value="VWA"/>
    <property type="match status" value="1"/>
</dbReference>
<dbReference type="eggNOG" id="KOG1217">
    <property type="taxonomic scope" value="Eukaryota"/>
</dbReference>
<organism evidence="3">
    <name type="scientific">Amphimedon queenslandica</name>
    <name type="common">Sponge</name>
    <dbReference type="NCBI Taxonomy" id="400682"/>
    <lineage>
        <taxon>Eukaryota</taxon>
        <taxon>Metazoa</taxon>
        <taxon>Porifera</taxon>
        <taxon>Demospongiae</taxon>
        <taxon>Heteroscleromorpha</taxon>
        <taxon>Haplosclerida</taxon>
        <taxon>Niphatidae</taxon>
        <taxon>Amphimedon</taxon>
    </lineage>
</organism>
<feature type="domain" description="VWFA" evidence="2">
    <location>
        <begin position="79"/>
        <end position="256"/>
    </location>
</feature>